<dbReference type="EMBL" id="PNEN01000397">
    <property type="protein sequence ID" value="PPJ59301.1"/>
    <property type="molecule type" value="Genomic_DNA"/>
</dbReference>
<dbReference type="PANTHER" id="PTHR42085:SF2">
    <property type="entry name" value="F-BOX DOMAIN-CONTAINING PROTEIN"/>
    <property type="match status" value="1"/>
</dbReference>
<dbReference type="InterPro" id="IPR038883">
    <property type="entry name" value="AN11006-like"/>
</dbReference>
<evidence type="ECO:0000313" key="3">
    <source>
        <dbReference type="Proteomes" id="UP000237631"/>
    </source>
</evidence>
<proteinExistence type="predicted"/>
<sequence length="295" mass="32888">MSLNNKTIMDSPLEPPSADSNMAVGATRIASTVLDTAVDNSKFGPEEAPAEPKLKGFLGLPAEIRNQIYEDLFTPPPGIITSCHPAEQTCRLSPGKVSADLANTTPLTAISTRRTYGCHCDHCKFSSALLLTNHQIRSEAAPVLESTFQFGLNLKMGWWQFTWAKFDLGSTGLWGLKDDYTQSVPKFVKVCVIHFDYFEPESILELDSMRQVARDLAFLHHLAGQVKFVVEVHIALAFEERQVGWSEAASEKSEASEQFVAEQETKAQEMKAELIEGLVEEFEQKGKRFRLMTEE</sequence>
<dbReference type="OrthoDB" id="3641099at2759"/>
<name>A0A2S6CHV6_9PEZI</name>
<feature type="region of interest" description="Disordered" evidence="1">
    <location>
        <begin position="1"/>
        <end position="21"/>
    </location>
</feature>
<keyword evidence="3" id="KW-1185">Reference proteome</keyword>
<dbReference type="PANTHER" id="PTHR42085">
    <property type="entry name" value="F-BOX DOMAIN-CONTAINING PROTEIN"/>
    <property type="match status" value="1"/>
</dbReference>
<evidence type="ECO:0000313" key="2">
    <source>
        <dbReference type="EMBL" id="PPJ59301.1"/>
    </source>
</evidence>
<organism evidence="2 3">
    <name type="scientific">Cercospora berteroae</name>
    <dbReference type="NCBI Taxonomy" id="357750"/>
    <lineage>
        <taxon>Eukaryota</taxon>
        <taxon>Fungi</taxon>
        <taxon>Dikarya</taxon>
        <taxon>Ascomycota</taxon>
        <taxon>Pezizomycotina</taxon>
        <taxon>Dothideomycetes</taxon>
        <taxon>Dothideomycetidae</taxon>
        <taxon>Mycosphaerellales</taxon>
        <taxon>Mycosphaerellaceae</taxon>
        <taxon>Cercospora</taxon>
    </lineage>
</organism>
<gene>
    <name evidence="2" type="ORF">CBER1_04224</name>
</gene>
<accession>A0A2S6CHV6</accession>
<dbReference type="AlphaFoldDB" id="A0A2S6CHV6"/>
<dbReference type="Proteomes" id="UP000237631">
    <property type="component" value="Unassembled WGS sequence"/>
</dbReference>
<comment type="caution">
    <text evidence="2">The sequence shown here is derived from an EMBL/GenBank/DDBJ whole genome shotgun (WGS) entry which is preliminary data.</text>
</comment>
<reference evidence="3" key="1">
    <citation type="journal article" date="2017" name="bioRxiv">
        <title>Conservation of a gene cluster reveals novel cercosporin biosynthetic mechanisms and extends production to the genus Colletotrichum.</title>
        <authorList>
            <person name="de Jonge R."/>
            <person name="Ebert M.K."/>
            <person name="Huitt-Roehl C.R."/>
            <person name="Pal P."/>
            <person name="Suttle J.C."/>
            <person name="Spanner R.E."/>
            <person name="Neubauer J.D."/>
            <person name="Jurick W.M.II."/>
            <person name="Stott K.A."/>
            <person name="Secor G.A."/>
            <person name="Thomma B.P.H.J."/>
            <person name="Van de Peer Y."/>
            <person name="Townsend C.A."/>
            <person name="Bolton M.D."/>
        </authorList>
    </citation>
    <scope>NUCLEOTIDE SEQUENCE [LARGE SCALE GENOMIC DNA]</scope>
    <source>
        <strain evidence="3">CBS538.71</strain>
    </source>
</reference>
<evidence type="ECO:0000256" key="1">
    <source>
        <dbReference type="SAM" id="MobiDB-lite"/>
    </source>
</evidence>
<protein>
    <submittedName>
        <fullName evidence="2">Uncharacterized protein</fullName>
    </submittedName>
</protein>